<evidence type="ECO:0000256" key="2">
    <source>
        <dbReference type="ARBA" id="ARBA00022448"/>
    </source>
</evidence>
<dbReference type="SUPFAM" id="SSF56935">
    <property type="entry name" value="Porins"/>
    <property type="match status" value="1"/>
</dbReference>
<dbReference type="Pfam" id="PF07715">
    <property type="entry name" value="Plug"/>
    <property type="match status" value="1"/>
</dbReference>
<evidence type="ECO:0000259" key="14">
    <source>
        <dbReference type="Pfam" id="PF07715"/>
    </source>
</evidence>
<accession>A0A5C8ZQG9</accession>
<dbReference type="Pfam" id="PF00593">
    <property type="entry name" value="TonB_dep_Rec_b-barrel"/>
    <property type="match status" value="1"/>
</dbReference>
<keyword evidence="15" id="KW-0675">Receptor</keyword>
<name>A0A5C8ZQG9_9GAMM</name>
<keyword evidence="4 9" id="KW-0812">Transmembrane</keyword>
<feature type="short sequence motif" description="TonB C-terminal box" evidence="10">
    <location>
        <begin position="944"/>
        <end position="961"/>
    </location>
</feature>
<feature type="chain" id="PRO_5023029737" evidence="12">
    <location>
        <begin position="30"/>
        <end position="961"/>
    </location>
</feature>
<dbReference type="Proteomes" id="UP000321039">
    <property type="component" value="Unassembled WGS sequence"/>
</dbReference>
<evidence type="ECO:0000256" key="3">
    <source>
        <dbReference type="ARBA" id="ARBA00022452"/>
    </source>
</evidence>
<organism evidence="15 16">
    <name type="scientific">Parahaliea maris</name>
    <dbReference type="NCBI Taxonomy" id="2716870"/>
    <lineage>
        <taxon>Bacteria</taxon>
        <taxon>Pseudomonadati</taxon>
        <taxon>Pseudomonadota</taxon>
        <taxon>Gammaproteobacteria</taxon>
        <taxon>Cellvibrionales</taxon>
        <taxon>Halieaceae</taxon>
        <taxon>Parahaliea</taxon>
    </lineage>
</organism>
<dbReference type="AlphaFoldDB" id="A0A5C8ZQG9"/>
<dbReference type="InterPro" id="IPR037066">
    <property type="entry name" value="Plug_dom_sf"/>
</dbReference>
<keyword evidence="3 9" id="KW-1134">Transmembrane beta strand</keyword>
<protein>
    <submittedName>
        <fullName evidence="15">TonB-dependent receptor</fullName>
    </submittedName>
</protein>
<feature type="domain" description="TonB-dependent receptor plug" evidence="14">
    <location>
        <begin position="52"/>
        <end position="163"/>
    </location>
</feature>
<evidence type="ECO:0000256" key="12">
    <source>
        <dbReference type="SAM" id="SignalP"/>
    </source>
</evidence>
<dbReference type="Gene3D" id="2.40.170.20">
    <property type="entry name" value="TonB-dependent receptor, beta-barrel domain"/>
    <property type="match status" value="1"/>
</dbReference>
<evidence type="ECO:0000256" key="8">
    <source>
        <dbReference type="ARBA" id="ARBA00023237"/>
    </source>
</evidence>
<dbReference type="PROSITE" id="PS01156">
    <property type="entry name" value="TONB_DEPENDENT_REC_2"/>
    <property type="match status" value="1"/>
</dbReference>
<evidence type="ECO:0000313" key="16">
    <source>
        <dbReference type="Proteomes" id="UP000321039"/>
    </source>
</evidence>
<feature type="domain" description="TonB-dependent receptor-like beta-barrel" evidence="13">
    <location>
        <begin position="397"/>
        <end position="920"/>
    </location>
</feature>
<dbReference type="Gene3D" id="2.170.130.10">
    <property type="entry name" value="TonB-dependent receptor, plug domain"/>
    <property type="match status" value="1"/>
</dbReference>
<evidence type="ECO:0000256" key="4">
    <source>
        <dbReference type="ARBA" id="ARBA00022692"/>
    </source>
</evidence>
<gene>
    <name evidence="15" type="ORF">FV139_17050</name>
</gene>
<comment type="subcellular location">
    <subcellularLocation>
        <location evidence="1 9">Cell outer membrane</location>
        <topology evidence="1 9">Multi-pass membrane protein</topology>
    </subcellularLocation>
</comment>
<keyword evidence="8 9" id="KW-0998">Cell outer membrane</keyword>
<dbReference type="EMBL" id="VRZA01000007">
    <property type="protein sequence ID" value="TXS90688.1"/>
    <property type="molecule type" value="Genomic_DNA"/>
</dbReference>
<keyword evidence="5 12" id="KW-0732">Signal</keyword>
<keyword evidence="7 9" id="KW-0472">Membrane</keyword>
<proteinExistence type="inferred from homology"/>
<keyword evidence="2 9" id="KW-0813">Transport</keyword>
<evidence type="ECO:0000313" key="15">
    <source>
        <dbReference type="EMBL" id="TXS90688.1"/>
    </source>
</evidence>
<reference evidence="15 16" key="1">
    <citation type="submission" date="2019-08" db="EMBL/GenBank/DDBJ databases">
        <title>Parahaliea maris sp. nov., isolated from the surface seawater.</title>
        <authorList>
            <person name="Liu Y."/>
        </authorList>
    </citation>
    <scope>NUCLEOTIDE SEQUENCE [LARGE SCALE GENOMIC DNA]</scope>
    <source>
        <strain evidence="15 16">HSLHS9</strain>
    </source>
</reference>
<dbReference type="InterPro" id="IPR036942">
    <property type="entry name" value="Beta-barrel_TonB_sf"/>
</dbReference>
<evidence type="ECO:0000256" key="10">
    <source>
        <dbReference type="PROSITE-ProRule" id="PRU10144"/>
    </source>
</evidence>
<dbReference type="InterPro" id="IPR039426">
    <property type="entry name" value="TonB-dep_rcpt-like"/>
</dbReference>
<dbReference type="InterPro" id="IPR012910">
    <property type="entry name" value="Plug_dom"/>
</dbReference>
<dbReference type="InterPro" id="IPR000531">
    <property type="entry name" value="Beta-barrel_TonB"/>
</dbReference>
<dbReference type="GO" id="GO:0009279">
    <property type="term" value="C:cell outer membrane"/>
    <property type="evidence" value="ECO:0007669"/>
    <property type="project" value="UniProtKB-SubCell"/>
</dbReference>
<keyword evidence="16" id="KW-1185">Reference proteome</keyword>
<feature type="signal peptide" evidence="12">
    <location>
        <begin position="1"/>
        <end position="29"/>
    </location>
</feature>
<keyword evidence="6 11" id="KW-0798">TonB box</keyword>
<evidence type="ECO:0000256" key="7">
    <source>
        <dbReference type="ARBA" id="ARBA00023136"/>
    </source>
</evidence>
<sequence length="961" mass="103698">MLVKNRLTMAVSAALGMSAAAVLPSVANAQDELMVEEVVVTGSRIQKANLVSTSPVTQIDAEAFKFQGTTRVEDLIADLPAVYPGNSSGDANGATGTATIDLRNLGDNRTLVLMNGRRLPPGSPQGGGQGADINQIPGALIERVEVLTGGASSTYGSDAVAGVVNFIMIDDFEGVKLDVQYSGYQHDNDNSFAQGLNEDRGFDYPSGSVTDGEISDISFVIGANLDGGRGNVTAYASYRNINALRQSERDYSNCALGGDGPADASCGGSSTVPWGRFTDFGILDDGFDFSVGGNGSEFVPFDTLYNYAPGNFFQRPDERYTGGAFGRYTINEHVEVYSEVTFMDDRSNAQIAPSGAFFVTSSLSCGNPFLSDQQFDAICGSYGLTEDDRQTVFIGRRNVEGGFRNDDLRHTNFRGVFGARGDINDVWRYDIYGQYAETSYEQTYNNDLSSTRVARALDATVDADGNTVCQSVIDGSDPTCVPWNVFQEGAVTDEMLNYLYLPLYARGTVDQKVISGYVAGDLGNYGIQLPSADTGLNLVVGSEYRSENLDYNPDSGFQSGDGAGQGGPILAVKGGYDVTEFFAELNIPIVENAAFAKELSLDLGYRYSDYSTDITTDTYKVAGAWAPTDSLKMRASFNRAVRHANIRELFRPQSLGLFDMSEDPCAGANPTATFEQCARTGVTQAQYGSIADSPAGQYNEITGGNPELAPEESDTYSVGIIYSPEFVEDLTVTVDYFDIEITGAISSISSGTILNNCLETGDALYCDAVNRGEQTGTLWIGTDNVSSIDENIGFYSTKGFDIQVDYTLGLGDMGSLAFNNVGTYLTEWDQQEFAGEAVEDCLGIWNSTSCGQPIFEFQNNLRATWMTPWQMSLSAQWRYVDSIEDGDGGNWDFDDMNYFDLSAIWDVTDMMSLRAGVQNVTDEEPPIGPAPGPSVRGNGNTFPGTYDALGRYWFVGATVQF</sequence>
<dbReference type="PANTHER" id="PTHR47234">
    <property type="match status" value="1"/>
</dbReference>
<evidence type="ECO:0000256" key="1">
    <source>
        <dbReference type="ARBA" id="ARBA00004571"/>
    </source>
</evidence>
<comment type="similarity">
    <text evidence="9 11">Belongs to the TonB-dependent receptor family.</text>
</comment>
<evidence type="ECO:0000256" key="11">
    <source>
        <dbReference type="RuleBase" id="RU003357"/>
    </source>
</evidence>
<evidence type="ECO:0000259" key="13">
    <source>
        <dbReference type="Pfam" id="PF00593"/>
    </source>
</evidence>
<evidence type="ECO:0000256" key="6">
    <source>
        <dbReference type="ARBA" id="ARBA00023077"/>
    </source>
</evidence>
<dbReference type="PROSITE" id="PS52016">
    <property type="entry name" value="TONB_DEPENDENT_REC_3"/>
    <property type="match status" value="1"/>
</dbReference>
<evidence type="ECO:0000256" key="5">
    <source>
        <dbReference type="ARBA" id="ARBA00022729"/>
    </source>
</evidence>
<dbReference type="PANTHER" id="PTHR47234:SF2">
    <property type="entry name" value="TONB-DEPENDENT RECEPTOR"/>
    <property type="match status" value="1"/>
</dbReference>
<dbReference type="RefSeq" id="WP_148069686.1">
    <property type="nucleotide sequence ID" value="NZ_VRZA01000007.1"/>
</dbReference>
<comment type="caution">
    <text evidence="15">The sequence shown here is derived from an EMBL/GenBank/DDBJ whole genome shotgun (WGS) entry which is preliminary data.</text>
</comment>
<evidence type="ECO:0000256" key="9">
    <source>
        <dbReference type="PROSITE-ProRule" id="PRU01360"/>
    </source>
</evidence>
<dbReference type="InterPro" id="IPR010917">
    <property type="entry name" value="TonB_rcpt_CS"/>
</dbReference>